<dbReference type="Proteomes" id="UP001498398">
    <property type="component" value="Unassembled WGS sequence"/>
</dbReference>
<comment type="caution">
    <text evidence="2">The sequence shown here is derived from an EMBL/GenBank/DDBJ whole genome shotgun (WGS) entry which is preliminary data.</text>
</comment>
<dbReference type="Gene3D" id="3.40.50.150">
    <property type="entry name" value="Vaccinia Virus protein VP39"/>
    <property type="match status" value="1"/>
</dbReference>
<evidence type="ECO:0000259" key="1">
    <source>
        <dbReference type="Pfam" id="PF13649"/>
    </source>
</evidence>
<evidence type="ECO:0000313" key="3">
    <source>
        <dbReference type="Proteomes" id="UP001498398"/>
    </source>
</evidence>
<protein>
    <recommendedName>
        <fullName evidence="1">Methyltransferase domain-containing protein</fullName>
    </recommendedName>
</protein>
<keyword evidence="3" id="KW-1185">Reference proteome</keyword>
<dbReference type="EMBL" id="JBANRG010000003">
    <property type="protein sequence ID" value="KAK7469020.1"/>
    <property type="molecule type" value="Genomic_DNA"/>
</dbReference>
<name>A0ABR1JY65_9AGAR</name>
<sequence>MSSESNTLYGAIEKDQEERKRLDEGYLFLKKYIRNDRVIYDEAAILPDDAAVLDVATGAGSWILDLAQIVPPSVSIYGVDISTTYFPAIRSSKYQNITLSVHSCTSLPEEWTNKFDLVNQSLLIACLTGNDWIADIRELYRVAKPGGYVQLFESTNAGWDCPLESANGKARALFTALYGKYSLLIDDVGGKISRVLADTGFVDICQHTGTYPVNSNIDENGKHGADLSVSWMRQLQPSIMRNSGFGIVKSDEDFNNLMEELRQEWDSGVPYKNFVMVWGRKPLQ</sequence>
<dbReference type="InterPro" id="IPR041698">
    <property type="entry name" value="Methyltransf_25"/>
</dbReference>
<accession>A0ABR1JY65</accession>
<dbReference type="Pfam" id="PF13649">
    <property type="entry name" value="Methyltransf_25"/>
    <property type="match status" value="1"/>
</dbReference>
<gene>
    <name evidence="2" type="ORF">VKT23_003514</name>
</gene>
<dbReference type="CDD" id="cd02440">
    <property type="entry name" value="AdoMet_MTases"/>
    <property type="match status" value="1"/>
</dbReference>
<evidence type="ECO:0000313" key="2">
    <source>
        <dbReference type="EMBL" id="KAK7469020.1"/>
    </source>
</evidence>
<dbReference type="PANTHER" id="PTHR43591">
    <property type="entry name" value="METHYLTRANSFERASE"/>
    <property type="match status" value="1"/>
</dbReference>
<organism evidence="2 3">
    <name type="scientific">Marasmiellus scandens</name>
    <dbReference type="NCBI Taxonomy" id="2682957"/>
    <lineage>
        <taxon>Eukaryota</taxon>
        <taxon>Fungi</taxon>
        <taxon>Dikarya</taxon>
        <taxon>Basidiomycota</taxon>
        <taxon>Agaricomycotina</taxon>
        <taxon>Agaricomycetes</taxon>
        <taxon>Agaricomycetidae</taxon>
        <taxon>Agaricales</taxon>
        <taxon>Marasmiineae</taxon>
        <taxon>Omphalotaceae</taxon>
        <taxon>Marasmiellus</taxon>
    </lineage>
</organism>
<dbReference type="InterPro" id="IPR029063">
    <property type="entry name" value="SAM-dependent_MTases_sf"/>
</dbReference>
<proteinExistence type="predicted"/>
<reference evidence="2 3" key="1">
    <citation type="submission" date="2024-01" db="EMBL/GenBank/DDBJ databases">
        <title>A draft genome for the cacao thread blight pathogen Marasmiellus scandens.</title>
        <authorList>
            <person name="Baruah I.K."/>
            <person name="Leung J."/>
            <person name="Bukari Y."/>
            <person name="Amoako-Attah I."/>
            <person name="Meinhardt L.W."/>
            <person name="Bailey B.A."/>
            <person name="Cohen S.P."/>
        </authorList>
    </citation>
    <scope>NUCLEOTIDE SEQUENCE [LARGE SCALE GENOMIC DNA]</scope>
    <source>
        <strain evidence="2 3">GH-19</strain>
    </source>
</reference>
<feature type="domain" description="Methyltransferase" evidence="1">
    <location>
        <begin position="52"/>
        <end position="147"/>
    </location>
</feature>
<dbReference type="SUPFAM" id="SSF53335">
    <property type="entry name" value="S-adenosyl-L-methionine-dependent methyltransferases"/>
    <property type="match status" value="1"/>
</dbReference>